<keyword evidence="4" id="KW-1185">Reference proteome</keyword>
<dbReference type="Pfam" id="PF12146">
    <property type="entry name" value="Hydrolase_4"/>
    <property type="match status" value="1"/>
</dbReference>
<dbReference type="AlphaFoldDB" id="A0A3M7T0W0"/>
<proteinExistence type="predicted"/>
<dbReference type="GO" id="GO:0052651">
    <property type="term" value="P:monoacylglycerol catabolic process"/>
    <property type="evidence" value="ECO:0007669"/>
    <property type="project" value="TreeGrafter"/>
</dbReference>
<dbReference type="PANTHER" id="PTHR12277">
    <property type="entry name" value="ALPHA/BETA HYDROLASE DOMAIN-CONTAINING PROTEIN"/>
    <property type="match status" value="1"/>
</dbReference>
<dbReference type="PANTHER" id="PTHR12277:SF194">
    <property type="entry name" value="FI04476P"/>
    <property type="match status" value="1"/>
</dbReference>
<dbReference type="OrthoDB" id="10249433at2759"/>
<evidence type="ECO:0000259" key="2">
    <source>
        <dbReference type="Pfam" id="PF12146"/>
    </source>
</evidence>
<name>A0A3M7T0W0_BRAPC</name>
<feature type="transmembrane region" description="Helical" evidence="1">
    <location>
        <begin position="43"/>
        <end position="60"/>
    </location>
</feature>
<dbReference type="STRING" id="10195.A0A3M7T0W0"/>
<protein>
    <submittedName>
        <fullName evidence="3">Monoacylglycerol lipase ABHD12 isoform X1</fullName>
    </submittedName>
</protein>
<dbReference type="GO" id="GO:0006660">
    <property type="term" value="P:phosphatidylserine catabolic process"/>
    <property type="evidence" value="ECO:0007669"/>
    <property type="project" value="TreeGrafter"/>
</dbReference>
<dbReference type="GO" id="GO:0005789">
    <property type="term" value="C:endoplasmic reticulum membrane"/>
    <property type="evidence" value="ECO:0007669"/>
    <property type="project" value="TreeGrafter"/>
</dbReference>
<accession>A0A3M7T0W0</accession>
<evidence type="ECO:0000313" key="3">
    <source>
        <dbReference type="EMBL" id="RNA41622.1"/>
    </source>
</evidence>
<dbReference type="EMBL" id="REGN01000478">
    <property type="protein sequence ID" value="RNA41622.1"/>
    <property type="molecule type" value="Genomic_DNA"/>
</dbReference>
<dbReference type="GO" id="GO:0047372">
    <property type="term" value="F:monoacylglycerol lipase activity"/>
    <property type="evidence" value="ECO:0007669"/>
    <property type="project" value="TreeGrafter"/>
</dbReference>
<evidence type="ECO:0000313" key="4">
    <source>
        <dbReference type="Proteomes" id="UP000276133"/>
    </source>
</evidence>
<dbReference type="Gene3D" id="3.40.50.1820">
    <property type="entry name" value="alpha/beta hydrolase"/>
    <property type="match status" value="1"/>
</dbReference>
<comment type="caution">
    <text evidence="3">The sequence shown here is derived from an EMBL/GenBank/DDBJ whole genome shotgun (WGS) entry which is preliminary data.</text>
</comment>
<gene>
    <name evidence="3" type="ORF">BpHYR1_003993</name>
</gene>
<keyword evidence="1" id="KW-1133">Transmembrane helix</keyword>
<sequence>MGQKKIRKKTTDRKTYSEPKQVKRTSFMSLIHKNIKTTLKYSFLMYVSLNFLIPIVLYAWPNLMNHMIFQSFIYIPFKNLSNPSDFGLENAYSFTLNHDDIQLGAWHILPEDKSLKSTRNIEEHFRQNFYENHLNNKSITVLYLHGNTNDRSTFHRVGIYKFFRRLGYNVVAVDYRGYGDSSGEPNEIDVVRDALFTYDFIKKHASNTTVYIWGHSLGTGITSSLARILTEQGRAPEGIILESPFYNIVDEVELHPFSWMFYFNKIMFKMIEYSLEKLNLQFRSDIHLTKVSSKILILHAEDDIIIPFFQSEKLYGTVTKHGISPNVTFHRIESHYRCNHNNIYLYPNLPEIIK</sequence>
<keyword evidence="1" id="KW-0472">Membrane</keyword>
<keyword evidence="1" id="KW-0812">Transmembrane</keyword>
<dbReference type="GO" id="GO:0004622">
    <property type="term" value="F:phosphatidylcholine lysophospholipase activity"/>
    <property type="evidence" value="ECO:0007669"/>
    <property type="project" value="TreeGrafter"/>
</dbReference>
<dbReference type="InterPro" id="IPR022742">
    <property type="entry name" value="Hydrolase_4"/>
</dbReference>
<dbReference type="SUPFAM" id="SSF53474">
    <property type="entry name" value="alpha/beta-Hydrolases"/>
    <property type="match status" value="1"/>
</dbReference>
<dbReference type="InterPro" id="IPR029058">
    <property type="entry name" value="AB_hydrolase_fold"/>
</dbReference>
<dbReference type="Proteomes" id="UP000276133">
    <property type="component" value="Unassembled WGS sequence"/>
</dbReference>
<feature type="domain" description="Serine aminopeptidase S33" evidence="2">
    <location>
        <begin position="140"/>
        <end position="269"/>
    </location>
</feature>
<reference evidence="3 4" key="1">
    <citation type="journal article" date="2018" name="Sci. Rep.">
        <title>Genomic signatures of local adaptation to the degree of environmental predictability in rotifers.</title>
        <authorList>
            <person name="Franch-Gras L."/>
            <person name="Hahn C."/>
            <person name="Garcia-Roger E.M."/>
            <person name="Carmona M.J."/>
            <person name="Serra M."/>
            <person name="Gomez A."/>
        </authorList>
    </citation>
    <scope>NUCLEOTIDE SEQUENCE [LARGE SCALE GENOMIC DNA]</scope>
    <source>
        <strain evidence="3">HYR1</strain>
    </source>
</reference>
<organism evidence="3 4">
    <name type="scientific">Brachionus plicatilis</name>
    <name type="common">Marine rotifer</name>
    <name type="synonym">Brachionus muelleri</name>
    <dbReference type="NCBI Taxonomy" id="10195"/>
    <lineage>
        <taxon>Eukaryota</taxon>
        <taxon>Metazoa</taxon>
        <taxon>Spiralia</taxon>
        <taxon>Gnathifera</taxon>
        <taxon>Rotifera</taxon>
        <taxon>Eurotatoria</taxon>
        <taxon>Monogononta</taxon>
        <taxon>Pseudotrocha</taxon>
        <taxon>Ploima</taxon>
        <taxon>Brachionidae</taxon>
        <taxon>Brachionus</taxon>
    </lineage>
</organism>
<evidence type="ECO:0000256" key="1">
    <source>
        <dbReference type="SAM" id="Phobius"/>
    </source>
</evidence>